<dbReference type="InterPro" id="IPR016024">
    <property type="entry name" value="ARM-type_fold"/>
</dbReference>
<gene>
    <name evidence="2" type="ORF">CP978_34275</name>
    <name evidence="1" type="ORF">SNOD_34045</name>
</gene>
<accession>A0A0B5DL30</accession>
<dbReference type="Pfam" id="PF08713">
    <property type="entry name" value="DNA_alkylation"/>
    <property type="match status" value="1"/>
</dbReference>
<dbReference type="Gene3D" id="1.25.40.290">
    <property type="entry name" value="ARM repeat domains"/>
    <property type="match status" value="1"/>
</dbReference>
<reference evidence="2 4" key="3">
    <citation type="submission" date="2017-09" db="EMBL/GenBank/DDBJ databases">
        <title>Streptomyces genome completion.</title>
        <authorList>
            <person name="Lee N."/>
            <person name="Cho B.-K."/>
        </authorList>
    </citation>
    <scope>NUCLEOTIDE SEQUENCE [LARGE SCALE GENOMIC DNA]</scope>
    <source>
        <strain evidence="2 4">ATCC 14899</strain>
    </source>
</reference>
<proteinExistence type="predicted"/>
<dbReference type="RefSeq" id="WP_043447637.1">
    <property type="nucleotide sequence ID" value="NZ_CP009313.1"/>
</dbReference>
<dbReference type="KEGG" id="snq:CP978_34275"/>
<protein>
    <submittedName>
        <fullName evidence="1">DNA alkylation repair protein</fullName>
    </submittedName>
</protein>
<reference evidence="3" key="1">
    <citation type="submission" date="2014-09" db="EMBL/GenBank/DDBJ databases">
        <title>Sequence of the Streptomyces nodosus genome.</title>
        <authorList>
            <person name="Sweeney P."/>
            <person name="Stephens N."/>
            <person name="Murphy C."/>
            <person name="Caffrey P."/>
        </authorList>
    </citation>
    <scope>NUCLEOTIDE SEQUENCE [LARGE SCALE GENOMIC DNA]</scope>
    <source>
        <strain evidence="3">ATCC 14899</strain>
    </source>
</reference>
<evidence type="ECO:0000313" key="3">
    <source>
        <dbReference type="Proteomes" id="UP000031526"/>
    </source>
</evidence>
<dbReference type="AlphaFoldDB" id="A0A0B5DL30"/>
<evidence type="ECO:0000313" key="2">
    <source>
        <dbReference type="EMBL" id="QEV42931.1"/>
    </source>
</evidence>
<dbReference type="EMBL" id="CP023747">
    <property type="protein sequence ID" value="QEV42931.1"/>
    <property type="molecule type" value="Genomic_DNA"/>
</dbReference>
<reference evidence="1 3" key="2">
    <citation type="journal article" date="2016" name="Appl. Microbiol. Biotechnol.">
        <title>Exploiting the genome sequence of Streptomyces nodosus for enhanced antibiotic production.</title>
        <authorList>
            <person name="Sweeney P."/>
            <person name="Murphy C.D."/>
            <person name="Caffrey P."/>
        </authorList>
    </citation>
    <scope>NUCLEOTIDE SEQUENCE [LARGE SCALE GENOMIC DNA]</scope>
    <source>
        <strain evidence="1 3">ATCC 14899</strain>
    </source>
</reference>
<dbReference type="EMBL" id="CP009313">
    <property type="protein sequence ID" value="AJE44448.1"/>
    <property type="molecule type" value="Genomic_DNA"/>
</dbReference>
<name>A0A0B5DL30_9ACTN</name>
<organism evidence="1 3">
    <name type="scientific">Streptomyces nodosus</name>
    <dbReference type="NCBI Taxonomy" id="40318"/>
    <lineage>
        <taxon>Bacteria</taxon>
        <taxon>Bacillati</taxon>
        <taxon>Actinomycetota</taxon>
        <taxon>Actinomycetes</taxon>
        <taxon>Kitasatosporales</taxon>
        <taxon>Streptomycetaceae</taxon>
        <taxon>Streptomyces</taxon>
    </lineage>
</organism>
<evidence type="ECO:0000313" key="4">
    <source>
        <dbReference type="Proteomes" id="UP000325763"/>
    </source>
</evidence>
<dbReference type="Proteomes" id="UP000031526">
    <property type="component" value="Chromosome"/>
</dbReference>
<dbReference type="InterPro" id="IPR014825">
    <property type="entry name" value="DNA_alkylation"/>
</dbReference>
<dbReference type="Proteomes" id="UP000325763">
    <property type="component" value="Chromosome"/>
</dbReference>
<dbReference type="HOGENOM" id="CLU_064289_0_0_11"/>
<evidence type="ECO:0000313" key="1">
    <source>
        <dbReference type="EMBL" id="AJE44448.1"/>
    </source>
</evidence>
<dbReference type="SUPFAM" id="SSF48371">
    <property type="entry name" value="ARM repeat"/>
    <property type="match status" value="1"/>
</dbReference>
<keyword evidence="3" id="KW-1185">Reference proteome</keyword>
<sequence>MGAMNELIDVDVIRCLVTELETAAPGQRLAKTSSITSSDLEPLNLRARSDLVEAALLNDLPDDFYAVAAIFRRALAGPGFSGWSIWPVTEAVAALALSSDVPAAFDDGLSLLAELTPRLTSEFAIRRFLMADLDRALESVMTWTAHRDAAVRRLASEGTRPFLPWAIRVRSILDTTACTVPILNALHEDESDYVRRSVANHLNDLSRQDPDLVVSLATEWLRDPGRHTRSVVRHGLRTLIKRAHPGALALMGFSASALTVSTPRLESNQVQAPGKLAFAFDVTNDGPEPANVAVDYVIHFAKANGSLSDKVFKLAVRELAPGETTRFTKSHVFRPMTTRVHHAGTHALEVQVNGSRSGWTDFTLVL</sequence>
<dbReference type="OrthoDB" id="9797162at2"/>